<evidence type="ECO:0000313" key="2">
    <source>
        <dbReference type="EMBL" id="SFW48353.1"/>
    </source>
</evidence>
<evidence type="ECO:0008006" key="4">
    <source>
        <dbReference type="Google" id="ProtNLM"/>
    </source>
</evidence>
<protein>
    <recommendedName>
        <fullName evidence="4">SprB repeat-containing protein</fullName>
    </recommendedName>
</protein>
<accession>A0A1K1PLJ8</accession>
<feature type="chain" id="PRO_5013358019" description="SprB repeat-containing protein" evidence="1">
    <location>
        <begin position="22"/>
        <end position="599"/>
    </location>
</feature>
<organism evidence="2 3">
    <name type="scientific">Sinomicrobium oceani</name>
    <dbReference type="NCBI Taxonomy" id="1150368"/>
    <lineage>
        <taxon>Bacteria</taxon>
        <taxon>Pseudomonadati</taxon>
        <taxon>Bacteroidota</taxon>
        <taxon>Flavobacteriia</taxon>
        <taxon>Flavobacteriales</taxon>
        <taxon>Flavobacteriaceae</taxon>
        <taxon>Sinomicrobium</taxon>
    </lineage>
</organism>
<feature type="signal peptide" evidence="1">
    <location>
        <begin position="1"/>
        <end position="21"/>
    </location>
</feature>
<gene>
    <name evidence="2" type="ORF">SAMN02927921_01861</name>
</gene>
<sequence>MNKQLLLGLMVLFGLSISCSSDDDGGVNKGGEEPPKAEELLDGGTIYTAQLVTIDKKGVTSPRYEATFNDYTIEVASTSDSTLVFLALPDLVVVGEENVLKIPDLDLYLGYEVKQTEMTATAEEVLAPLLEDIRAVDTGEIEEDGVKEFFEGFDHYYASLSGTDKQLMAEVYTANFTSETSDLAGRISLSDILNPCQTNMLRMGISAVVAVYTAEVPPLSVLFSAIALVKFRDTVRTCREILTTKLKNTFLKFKDALELKSPVMSQRVENGKMTFTAGVAERLTFDVGMRGLQASDAEGATGAIAACFEAIESLNAFVTDKLNVAIAYYNETMPDYFSVSPFEVPVPIPEESMSTVTELTTEFYEGLSFTVADENVIVQEISYSNGMVQMTLGYADPELAEGNDIETSLHYTYTDAYNSTEGSLPVKLQSPCSGSDLAVTTTISGNTVTAVATGGIPPYTYQWSTGVEGSSVNGLVPGTYTVFVTDNTGVCAAETEVTLEETFVYEGTWVINIYDDGAPYSTLKFTLDSEGNSITSQVIIYSNGEGWSDYDPVTMQYFSNANTVVVAGLAFTVNAVNDTIFQETRYNENNLIVRVLERQ</sequence>
<dbReference type="AlphaFoldDB" id="A0A1K1PLJ8"/>
<evidence type="ECO:0000313" key="3">
    <source>
        <dbReference type="Proteomes" id="UP000182248"/>
    </source>
</evidence>
<dbReference type="RefSeq" id="WP_072317086.1">
    <property type="nucleotide sequence ID" value="NZ_FPJE01000008.1"/>
</dbReference>
<dbReference type="Gene3D" id="2.60.40.740">
    <property type="match status" value="1"/>
</dbReference>
<proteinExistence type="predicted"/>
<dbReference type="STRING" id="1150368.SAMN02927921_01861"/>
<name>A0A1K1PLJ8_9FLAO</name>
<reference evidence="2 3" key="1">
    <citation type="submission" date="2016-11" db="EMBL/GenBank/DDBJ databases">
        <authorList>
            <person name="Jaros S."/>
            <person name="Januszkiewicz K."/>
            <person name="Wedrychowicz H."/>
        </authorList>
    </citation>
    <scope>NUCLEOTIDE SEQUENCE [LARGE SCALE GENOMIC DNA]</scope>
    <source>
        <strain evidence="2 3">CGMCC 1.12145</strain>
    </source>
</reference>
<dbReference type="PROSITE" id="PS51257">
    <property type="entry name" value="PROKAR_LIPOPROTEIN"/>
    <property type="match status" value="1"/>
</dbReference>
<dbReference type="Proteomes" id="UP000182248">
    <property type="component" value="Unassembled WGS sequence"/>
</dbReference>
<dbReference type="OrthoDB" id="599464at2"/>
<keyword evidence="1" id="KW-0732">Signal</keyword>
<evidence type="ECO:0000256" key="1">
    <source>
        <dbReference type="SAM" id="SignalP"/>
    </source>
</evidence>
<keyword evidence="3" id="KW-1185">Reference proteome</keyword>
<dbReference type="EMBL" id="FPJE01000008">
    <property type="protein sequence ID" value="SFW48353.1"/>
    <property type="molecule type" value="Genomic_DNA"/>
</dbReference>